<evidence type="ECO:0000313" key="2">
    <source>
        <dbReference type="Proteomes" id="UP000886939"/>
    </source>
</evidence>
<sequence length="54" mass="6288">MIRIQEIDARKQQCSCHDDRDEWLCEAKARGADQCEGEYFECDSDIDEDITDMG</sequence>
<accession>A0AAV4YP73</accession>
<proteinExistence type="predicted"/>
<name>A0AAV4YP73_AERCA</name>
<organism evidence="1 2">
    <name type="scientific">Aeromonas caviae</name>
    <name type="common">Aeromonas punctata</name>
    <dbReference type="NCBI Taxonomy" id="648"/>
    <lineage>
        <taxon>Bacteria</taxon>
        <taxon>Pseudomonadati</taxon>
        <taxon>Pseudomonadota</taxon>
        <taxon>Gammaproteobacteria</taxon>
        <taxon>Aeromonadales</taxon>
        <taxon>Aeromonadaceae</taxon>
        <taxon>Aeromonas</taxon>
    </lineage>
</organism>
<gene>
    <name evidence="1" type="ORF">KAM343_34920</name>
</gene>
<dbReference type="EMBL" id="BPNI01000096">
    <property type="protein sequence ID" value="GJA42696.1"/>
    <property type="molecule type" value="Genomic_DNA"/>
</dbReference>
<reference evidence="1" key="1">
    <citation type="submission" date="2021-07" db="EMBL/GenBank/DDBJ databases">
        <title>Draft genome sequence of carbapenem-resistant Aeromonas spp. in Japan.</title>
        <authorList>
            <person name="Maehana S."/>
            <person name="Suzuki M."/>
            <person name="Kitasato H."/>
        </authorList>
    </citation>
    <scope>NUCLEOTIDE SEQUENCE</scope>
    <source>
        <strain evidence="1">KAM343</strain>
    </source>
</reference>
<dbReference type="Proteomes" id="UP000886939">
    <property type="component" value="Unassembled WGS sequence"/>
</dbReference>
<dbReference type="AlphaFoldDB" id="A0AAV4YP73"/>
<evidence type="ECO:0000313" key="1">
    <source>
        <dbReference type="EMBL" id="GJA42696.1"/>
    </source>
</evidence>
<protein>
    <submittedName>
        <fullName evidence="1">Uncharacterized protein</fullName>
    </submittedName>
</protein>
<comment type="caution">
    <text evidence="1">The sequence shown here is derived from an EMBL/GenBank/DDBJ whole genome shotgun (WGS) entry which is preliminary data.</text>
</comment>